<feature type="transmembrane region" description="Helical" evidence="6">
    <location>
        <begin position="188"/>
        <end position="209"/>
    </location>
</feature>
<dbReference type="EC" id="2.7.8.-" evidence="8"/>
<dbReference type="GO" id="GO:0016740">
    <property type="term" value="F:transferase activity"/>
    <property type="evidence" value="ECO:0007669"/>
    <property type="project" value="UniProtKB-KW"/>
</dbReference>
<evidence type="ECO:0000313" key="9">
    <source>
        <dbReference type="Proteomes" id="UP001596020"/>
    </source>
</evidence>
<dbReference type="InterPro" id="IPR000917">
    <property type="entry name" value="Sulfatase_N"/>
</dbReference>
<dbReference type="Gene3D" id="3.30.1120.80">
    <property type="match status" value="1"/>
</dbReference>
<dbReference type="Gene3D" id="3.40.720.10">
    <property type="entry name" value="Alkaline Phosphatase, subunit A"/>
    <property type="match status" value="1"/>
</dbReference>
<dbReference type="CDD" id="cd16015">
    <property type="entry name" value="LTA_synthase"/>
    <property type="match status" value="1"/>
</dbReference>
<keyword evidence="5 6" id="KW-0472">Membrane</keyword>
<sequence length="658" mass="75015">MTPDFFKRTIHTPFKIVQLCYLLALSFVYFNIERLLFYIYNHEFYAHLSTSEVFRAWMGGWKFDISAGAYINLPVVVICIIGLFLSDQVFCSKWMQNIIRWLFFIPNTLAIILNIGDCGYFPFVLKRTTVTVFQEFANDSPISLFLSLAWDYFGLTLLGIILIVLLWWMSGRIQYAPINKSPLTKRIAFGLIETAAVAFLLVGAMRGGWAHSTRPITLSNASLYVKDTKDRDLVLNTPFCMLRTINKKVLEKVHYLPEDEAKKLFSGIYSAQPTGDKDSIFGQYKDFNVMILIVESFAKEHIGGLQQDKFGYTPHIDSLLKSPDVVYFPYAFANGRKSIDAMPSTLTSIPALGINFVTSCYSGVKLKGIPKVLKQNGYNHSIFMHGAPNGSMGFDAFTNQIGYDEYYGYNEFPNAKSQFDGMWGIWDKPFLKQAVKELSERKEPWLGTLFTVTNHTPFKVPEEDEGKYPKGKLEIHQTMGYTDNALNEFFKDASKQPWFKKTIFILIADHASETIRPEYQSLPGRFAIPMIWYIPGKPLSHLIDTNIVTEQADIFPSLLYLLGIKDPIVTSGQNMFDPNSYHYALIYDGDYRMMTGNKIYSMNQEGKVKEETIHTPLLPKLKGNETTTPPKVLPAIIQNFNERLIDDKMVPANDKAKI</sequence>
<protein>
    <submittedName>
        <fullName evidence="8">LTA synthase family protein</fullName>
        <ecNumber evidence="8">2.7.8.-</ecNumber>
    </submittedName>
</protein>
<dbReference type="PANTHER" id="PTHR47371">
    <property type="entry name" value="LIPOTEICHOIC ACID SYNTHASE"/>
    <property type="match status" value="1"/>
</dbReference>
<feature type="transmembrane region" description="Helical" evidence="6">
    <location>
        <begin position="98"/>
        <end position="122"/>
    </location>
</feature>
<feature type="transmembrane region" description="Helical" evidence="6">
    <location>
        <begin position="67"/>
        <end position="86"/>
    </location>
</feature>
<dbReference type="InterPro" id="IPR017850">
    <property type="entry name" value="Alkaline_phosphatase_core_sf"/>
</dbReference>
<dbReference type="InterPro" id="IPR012160">
    <property type="entry name" value="LtaS-like"/>
</dbReference>
<dbReference type="EMBL" id="JBHSGO010000045">
    <property type="protein sequence ID" value="MFC4665506.1"/>
    <property type="molecule type" value="Genomic_DNA"/>
</dbReference>
<feature type="transmembrane region" description="Helical" evidence="6">
    <location>
        <begin position="12"/>
        <end position="32"/>
    </location>
</feature>
<reference evidence="9" key="1">
    <citation type="journal article" date="2019" name="Int. J. Syst. Evol. Microbiol.">
        <title>The Global Catalogue of Microorganisms (GCM) 10K type strain sequencing project: providing services to taxonomists for standard genome sequencing and annotation.</title>
        <authorList>
            <consortium name="The Broad Institute Genomics Platform"/>
            <consortium name="The Broad Institute Genome Sequencing Center for Infectious Disease"/>
            <person name="Wu L."/>
            <person name="Ma J."/>
        </authorList>
    </citation>
    <scope>NUCLEOTIDE SEQUENCE [LARGE SCALE GENOMIC DNA]</scope>
    <source>
        <strain evidence="9">CGMCC 4.7357</strain>
    </source>
</reference>
<keyword evidence="9" id="KW-1185">Reference proteome</keyword>
<dbReference type="Proteomes" id="UP001596020">
    <property type="component" value="Unassembled WGS sequence"/>
</dbReference>
<proteinExistence type="predicted"/>
<evidence type="ECO:0000256" key="3">
    <source>
        <dbReference type="ARBA" id="ARBA00022692"/>
    </source>
</evidence>
<dbReference type="Pfam" id="PF00884">
    <property type="entry name" value="Sulfatase"/>
    <property type="match status" value="1"/>
</dbReference>
<evidence type="ECO:0000256" key="6">
    <source>
        <dbReference type="SAM" id="Phobius"/>
    </source>
</evidence>
<name>A0ABV9K767_9PORP</name>
<keyword evidence="2" id="KW-1003">Cell membrane</keyword>
<comment type="subcellular location">
    <subcellularLocation>
        <location evidence="1">Cell membrane</location>
        <topology evidence="1">Multi-pass membrane protein</topology>
    </subcellularLocation>
</comment>
<dbReference type="PIRSF" id="PIRSF005091">
    <property type="entry name" value="Mmb_sulf_HI1246"/>
    <property type="match status" value="1"/>
</dbReference>
<keyword evidence="3 6" id="KW-0812">Transmembrane</keyword>
<dbReference type="SUPFAM" id="SSF53649">
    <property type="entry name" value="Alkaline phosphatase-like"/>
    <property type="match status" value="1"/>
</dbReference>
<dbReference type="PANTHER" id="PTHR47371:SF3">
    <property type="entry name" value="PHOSPHOGLYCEROL TRANSFERASE I"/>
    <property type="match status" value="1"/>
</dbReference>
<evidence type="ECO:0000313" key="8">
    <source>
        <dbReference type="EMBL" id="MFC4665506.1"/>
    </source>
</evidence>
<feature type="transmembrane region" description="Helical" evidence="6">
    <location>
        <begin position="142"/>
        <end position="168"/>
    </location>
</feature>
<feature type="domain" description="Sulfatase N-terminal" evidence="7">
    <location>
        <begin position="288"/>
        <end position="564"/>
    </location>
</feature>
<evidence type="ECO:0000256" key="1">
    <source>
        <dbReference type="ARBA" id="ARBA00004651"/>
    </source>
</evidence>
<evidence type="ECO:0000256" key="4">
    <source>
        <dbReference type="ARBA" id="ARBA00022989"/>
    </source>
</evidence>
<evidence type="ECO:0000256" key="2">
    <source>
        <dbReference type="ARBA" id="ARBA00022475"/>
    </source>
</evidence>
<dbReference type="RefSeq" id="WP_380077705.1">
    <property type="nucleotide sequence ID" value="NZ_JBHSGO010000045.1"/>
</dbReference>
<comment type="caution">
    <text evidence="8">The sequence shown here is derived from an EMBL/GenBank/DDBJ whole genome shotgun (WGS) entry which is preliminary data.</text>
</comment>
<evidence type="ECO:0000259" key="7">
    <source>
        <dbReference type="Pfam" id="PF00884"/>
    </source>
</evidence>
<accession>A0ABV9K767</accession>
<gene>
    <name evidence="8" type="ORF">ACFO3G_02590</name>
</gene>
<dbReference type="InterPro" id="IPR050448">
    <property type="entry name" value="OpgB/LTA_synthase_biosynth"/>
</dbReference>
<evidence type="ECO:0000256" key="5">
    <source>
        <dbReference type="ARBA" id="ARBA00023136"/>
    </source>
</evidence>
<keyword evidence="8" id="KW-0808">Transferase</keyword>
<organism evidence="8 9">
    <name type="scientific">Falsiporphyromonas endometrii</name>
    <dbReference type="NCBI Taxonomy" id="1387297"/>
    <lineage>
        <taxon>Bacteria</taxon>
        <taxon>Pseudomonadati</taxon>
        <taxon>Bacteroidota</taxon>
        <taxon>Bacteroidia</taxon>
        <taxon>Bacteroidales</taxon>
        <taxon>Porphyromonadaceae</taxon>
        <taxon>Falsiporphyromonas</taxon>
    </lineage>
</organism>
<keyword evidence="4 6" id="KW-1133">Transmembrane helix</keyword>